<dbReference type="RefSeq" id="WP_014782913.1">
    <property type="nucleotide sequence ID" value="NC_018013.1"/>
</dbReference>
<keyword evidence="3" id="KW-0964">Secreted</keyword>
<dbReference type="InterPro" id="IPR047589">
    <property type="entry name" value="DUF11_rpt"/>
</dbReference>
<proteinExistence type="predicted"/>
<keyword evidence="5" id="KW-0325">Glycoprotein</keyword>
<dbReference type="EMBL" id="CP003280">
    <property type="protein sequence ID" value="AFL81660.1"/>
    <property type="molecule type" value="Genomic_DNA"/>
</dbReference>
<dbReference type="STRING" id="746697.Aeqsu_2200"/>
<dbReference type="Gene3D" id="3.80.20.20">
    <property type="entry name" value="Receptor L-domain"/>
    <property type="match status" value="4"/>
</dbReference>
<evidence type="ECO:0000313" key="10">
    <source>
        <dbReference type="Proteomes" id="UP000006049"/>
    </source>
</evidence>
<dbReference type="Pfam" id="PF24595">
    <property type="entry name" value="DUF7619"/>
    <property type="match status" value="1"/>
</dbReference>
<evidence type="ECO:0000256" key="4">
    <source>
        <dbReference type="ARBA" id="ARBA00022729"/>
    </source>
</evidence>
<feature type="chain" id="PRO_5003683142" evidence="6">
    <location>
        <begin position="21"/>
        <end position="1468"/>
    </location>
</feature>
<name>I3YXE2_AEQSU</name>
<dbReference type="PATRIC" id="fig|746697.3.peg.2237"/>
<keyword evidence="4 6" id="KW-0732">Signal</keyword>
<dbReference type="eggNOG" id="COG4886">
    <property type="taxonomic scope" value="Bacteria"/>
</dbReference>
<evidence type="ECO:0000256" key="5">
    <source>
        <dbReference type="ARBA" id="ARBA00023180"/>
    </source>
</evidence>
<dbReference type="GO" id="GO:0030313">
    <property type="term" value="C:cell envelope"/>
    <property type="evidence" value="ECO:0007669"/>
    <property type="project" value="UniProtKB-SubCell"/>
</dbReference>
<keyword evidence="2" id="KW-0134">Cell wall</keyword>
<evidence type="ECO:0000259" key="7">
    <source>
        <dbReference type="Pfam" id="PF18962"/>
    </source>
</evidence>
<dbReference type="NCBIfam" id="TIGR01451">
    <property type="entry name" value="B_ant_repeat"/>
    <property type="match status" value="1"/>
</dbReference>
<dbReference type="InterPro" id="IPR036941">
    <property type="entry name" value="Rcpt_L-dom_sf"/>
</dbReference>
<feature type="domain" description="Secretion system C-terminal sorting" evidence="7">
    <location>
        <begin position="1397"/>
        <end position="1466"/>
    </location>
</feature>
<evidence type="ECO:0000256" key="3">
    <source>
        <dbReference type="ARBA" id="ARBA00022525"/>
    </source>
</evidence>
<sequence>MKKTTLLFLFIAFSFNYILAQCPTGPIVLSTQDDIDNFAINYPGCTQLTNNLTISGSTIENLNGLSSITSIDGDLVITANTRLRYLAGLDNLTNITGKFEISGTLIYNCNGLGSLTNIGGDFVARKLEKFLGLSSLVSIGGTLNIEYNGSLETLIGLDALTTIGGDLKFKNNNNLLRLLGVNNLQSIGGDFAMINVNINSNNLDGLQSLESIGGNLDITSSINSMYGLSGLTSIGGNLDLNSGSYINDLDGLLSLNSIGGDFIITNSTIEDMTCATLQTIGGSLLIQNCDELTNINFPGIAGVGGYMSIFDNGVLTSIAGYTPLSAVGSYLKISNNGLMTTIPDFNNLTTVGGDLNLSNNFSLLAVNNFQSLTNVPGSLDLSNSAELLSISGFNAVETIGGGLKLDSNPKLETLAGFNSLLSVGADFKINNNNSLINFSGFNSVTEITGAFSINQNPNLQAINVFNALETVGSYSIIGNHNLDTLTGFNAITTINGNFEIIDNIVLSNLNSFPLVTTVSGSFIFSSNSIATQFQGFENLEAIGGDMKFTTSPLLVSMPSFNSLASISGDVWFDRVDSFKNLNTLSSLTAIGGSMRFENMETFSDVEGLNNLLTIGGGIYIARCKIQTGFDSLVSMGGTFYYTDITIVPQFQGFDSLETLGGSFVLSGISSDFQYFYWPPNLTTIGGGISVVGCGAWEIIGMEILTSIGSNITFYQNGIRKIDLNLLVNVPGHVEINRNGALKHVNFSSLETVDEHFEIEKLSTYLNLNNLTTVGDYFKLEEMGNSSNPVVDLVMSSITSIGSDVTIDGTVDSLLGWENLTTINGNLSLKSKDFMPGLYGLEGLTTVTGNCEIRGDFSTFSGLDNLTSIGGYFRSTPVQFAGSQGNPVEDFTGLGQLGSIGSDFLIEGRIHTLNGISSLETVGGNLKVSIDFNLQNLIGLENLQSVEGDLLIKSNTNLTSLEGLDNLDYNLLDNLEITSNPNLSMCSILPVCGYLQTNTNYIIYGNGTGCDSDNDILSLCNYNTILGNVRYDFNVNGCDSSDYGAGSILIDVSNGVNNYRTLTKDDGSYLIFVGEGTFTISINSESLPENFEATPASATTTFTGNGNEDTVDFCLTATTIFDDLRVTILPLNQAQPGFETEYLIVYENLGTQPLNGDVTLQFDDSRQSFLMANPSQTTINNDIISWDFTDLLPFQSKEIRVVFNTFPPPINQGGDILHFSTTINPIGSDANPDNNVAEMDQIIVNSYDPNDKQVAQGTSIFIDEANDYLDYVIRFQNTGTANATTVKVTDHLSNNLNWNTIRTLSSSHEYRVEIRNNNEVNFIFENIDLPPETTDPEGSNGYIAFQILPISNLQIGDSVDNTANIFFDYNPAIITNTVTTTIIEELGVTENSLIKLTLFPVPTSGNVTIKYSGIIQQVELYSELGQLLSKEINLQGIHSLNTEKLANGIYFVKIKDSNENEIVKKLIRN</sequence>
<gene>
    <name evidence="9" type="ordered locus">Aeqsu_2200</name>
</gene>
<evidence type="ECO:0000256" key="2">
    <source>
        <dbReference type="ARBA" id="ARBA00022512"/>
    </source>
</evidence>
<dbReference type="HOGENOM" id="CLU_266849_0_0_10"/>
<dbReference type="PANTHER" id="PTHR31018:SF3">
    <property type="entry name" value="RECEPTOR PROTEIN-TYROSINE KINASE"/>
    <property type="match status" value="1"/>
</dbReference>
<evidence type="ECO:0000313" key="9">
    <source>
        <dbReference type="EMBL" id="AFL81660.1"/>
    </source>
</evidence>
<dbReference type="InterPro" id="IPR055353">
    <property type="entry name" value="DUF7619"/>
</dbReference>
<dbReference type="OrthoDB" id="1110367at2"/>
<evidence type="ECO:0000259" key="8">
    <source>
        <dbReference type="Pfam" id="PF24595"/>
    </source>
</evidence>
<evidence type="ECO:0000256" key="6">
    <source>
        <dbReference type="SAM" id="SignalP"/>
    </source>
</evidence>
<organism evidence="9 10">
    <name type="scientific">Aequorivita sublithincola (strain DSM 14238 / LMG 21431 / ACAM 643 / 9-3)</name>
    <dbReference type="NCBI Taxonomy" id="746697"/>
    <lineage>
        <taxon>Bacteria</taxon>
        <taxon>Pseudomonadati</taxon>
        <taxon>Bacteroidota</taxon>
        <taxon>Flavobacteriia</taxon>
        <taxon>Flavobacteriales</taxon>
        <taxon>Flavobacteriaceae</taxon>
        <taxon>Aequorivita</taxon>
    </lineage>
</organism>
<accession>I3YXE2</accession>
<dbReference type="InterPro" id="IPR026444">
    <property type="entry name" value="Secre_tail"/>
</dbReference>
<dbReference type="NCBIfam" id="TIGR04183">
    <property type="entry name" value="Por_Secre_tail"/>
    <property type="match status" value="1"/>
</dbReference>
<comment type="subcellular location">
    <subcellularLocation>
        <location evidence="1">Secreted</location>
        <location evidence="1">Cell wall</location>
    </subcellularLocation>
</comment>
<dbReference type="SUPFAM" id="SSF52058">
    <property type="entry name" value="L domain-like"/>
    <property type="match status" value="8"/>
</dbReference>
<evidence type="ECO:0000256" key="1">
    <source>
        <dbReference type="ARBA" id="ARBA00004191"/>
    </source>
</evidence>
<dbReference type="PANTHER" id="PTHR31018">
    <property type="entry name" value="SPORULATION-SPECIFIC PROTEIN-RELATED"/>
    <property type="match status" value="1"/>
</dbReference>
<dbReference type="InterPro" id="IPR051648">
    <property type="entry name" value="CWI-Assembly_Regulator"/>
</dbReference>
<feature type="domain" description="DUF7619" evidence="8">
    <location>
        <begin position="1247"/>
        <end position="1380"/>
    </location>
</feature>
<keyword evidence="10" id="KW-1185">Reference proteome</keyword>
<dbReference type="Proteomes" id="UP000006049">
    <property type="component" value="Chromosome"/>
</dbReference>
<feature type="signal peptide" evidence="6">
    <location>
        <begin position="1"/>
        <end position="20"/>
    </location>
</feature>
<reference evidence="9 10" key="1">
    <citation type="submission" date="2012-06" db="EMBL/GenBank/DDBJ databases">
        <title>The complete genome of Aequorivita sublithincola DSM 14238.</title>
        <authorList>
            <consortium name="US DOE Joint Genome Institute (JGI-PGF)"/>
            <person name="Lucas S."/>
            <person name="Copeland A."/>
            <person name="Lapidus A."/>
            <person name="Goodwin L."/>
            <person name="Pitluck S."/>
            <person name="Peters L."/>
            <person name="Munk A.C.C."/>
            <person name="Kyrpides N."/>
            <person name="Mavromatis K."/>
            <person name="Pagani I."/>
            <person name="Ivanova N."/>
            <person name="Ovchinnikova G."/>
            <person name="Zeytun A."/>
            <person name="Detter J.C."/>
            <person name="Han C."/>
            <person name="Land M."/>
            <person name="Hauser L."/>
            <person name="Markowitz V."/>
            <person name="Cheng J.-F."/>
            <person name="Hugenholtz P."/>
            <person name="Woyke T."/>
            <person name="Wu D."/>
            <person name="Tindall B."/>
            <person name="Faehnrich R."/>
            <person name="Brambilla E."/>
            <person name="Klenk H.-P."/>
            <person name="Eisen J.A."/>
        </authorList>
    </citation>
    <scope>NUCLEOTIDE SEQUENCE [LARGE SCALE GENOMIC DNA]</scope>
    <source>
        <strain evidence="10">DSM 14238 / LMG 21431 / ACAM 643 / 9-3</strain>
    </source>
</reference>
<dbReference type="Pfam" id="PF18962">
    <property type="entry name" value="Por_Secre_tail"/>
    <property type="match status" value="1"/>
</dbReference>
<protein>
    <submittedName>
        <fullName evidence="9">Conserved repeat protein</fullName>
    </submittedName>
</protein>
<dbReference type="KEGG" id="asl:Aeqsu_2200"/>